<keyword evidence="3" id="KW-1185">Reference proteome</keyword>
<dbReference type="Proteomes" id="UP000299102">
    <property type="component" value="Unassembled WGS sequence"/>
</dbReference>
<organism evidence="2 3">
    <name type="scientific">Eumeta variegata</name>
    <name type="common">Bagworm moth</name>
    <name type="synonym">Eumeta japonica</name>
    <dbReference type="NCBI Taxonomy" id="151549"/>
    <lineage>
        <taxon>Eukaryota</taxon>
        <taxon>Metazoa</taxon>
        <taxon>Ecdysozoa</taxon>
        <taxon>Arthropoda</taxon>
        <taxon>Hexapoda</taxon>
        <taxon>Insecta</taxon>
        <taxon>Pterygota</taxon>
        <taxon>Neoptera</taxon>
        <taxon>Endopterygota</taxon>
        <taxon>Lepidoptera</taxon>
        <taxon>Glossata</taxon>
        <taxon>Ditrysia</taxon>
        <taxon>Tineoidea</taxon>
        <taxon>Psychidae</taxon>
        <taxon>Oiketicinae</taxon>
        <taxon>Eumeta</taxon>
    </lineage>
</organism>
<protein>
    <submittedName>
        <fullName evidence="2">Uncharacterized protein</fullName>
    </submittedName>
</protein>
<accession>A0A4C1XB45</accession>
<feature type="region of interest" description="Disordered" evidence="1">
    <location>
        <begin position="242"/>
        <end position="261"/>
    </location>
</feature>
<evidence type="ECO:0000313" key="2">
    <source>
        <dbReference type="EMBL" id="GBP60182.1"/>
    </source>
</evidence>
<name>A0A4C1XB45_EUMVA</name>
<evidence type="ECO:0000256" key="1">
    <source>
        <dbReference type="SAM" id="MobiDB-lite"/>
    </source>
</evidence>
<reference evidence="2 3" key="1">
    <citation type="journal article" date="2019" name="Commun. Biol.">
        <title>The bagworm genome reveals a unique fibroin gene that provides high tensile strength.</title>
        <authorList>
            <person name="Kono N."/>
            <person name="Nakamura H."/>
            <person name="Ohtoshi R."/>
            <person name="Tomita M."/>
            <person name="Numata K."/>
            <person name="Arakawa K."/>
        </authorList>
    </citation>
    <scope>NUCLEOTIDE SEQUENCE [LARGE SCALE GENOMIC DNA]</scope>
</reference>
<sequence>MNRFDEIVQPVTAFGPSAETSFIGFYAAGPASAAASDTLTAQNKYIQKVRSCMYSIIITRLLSAERLGLEIPAADPRPLLVCLEMTVPVAIIAALVVLTFTTCTVLSTDCSCAPFFFQKVYHAGRARKSIVRFECAKEPPSYVTCDPTFTERVYYRTVSGYSCMTEYLARPVPLLEEPACSDRDFYDDYFKRLGMTATPAGWMLQDAKASILLQVRPNVPRLLTLEPCWNYFENLGYKHTGGREAPRGRAPTPPTAFGTVPSRRTTGTARVCSRLTLEDITIKCQLVYLQVYKTTLSFGCPYYRINADPLSQMSNGEFSTHAHSSPNINLCVSKSSGAPLHHPRASLHERFSSLSVHSFLDQKSYCESIFLPKRSATNW</sequence>
<dbReference type="OrthoDB" id="7504551at2759"/>
<comment type="caution">
    <text evidence="2">The sequence shown here is derived from an EMBL/GenBank/DDBJ whole genome shotgun (WGS) entry which is preliminary data.</text>
</comment>
<evidence type="ECO:0000313" key="3">
    <source>
        <dbReference type="Proteomes" id="UP000299102"/>
    </source>
</evidence>
<proteinExistence type="predicted"/>
<gene>
    <name evidence="2" type="ORF">EVAR_41873_1</name>
</gene>
<dbReference type="AlphaFoldDB" id="A0A4C1XB45"/>
<dbReference type="EMBL" id="BGZK01000780">
    <property type="protein sequence ID" value="GBP60182.1"/>
    <property type="molecule type" value="Genomic_DNA"/>
</dbReference>